<accession>A0A1G9TI53</accession>
<reference evidence="2" key="1">
    <citation type="submission" date="2016-10" db="EMBL/GenBank/DDBJ databases">
        <authorList>
            <person name="Varghese N."/>
            <person name="Submissions S."/>
        </authorList>
    </citation>
    <scope>NUCLEOTIDE SEQUENCE [LARGE SCALE GENOMIC DNA]</scope>
    <source>
        <strain evidence="2">CGMCC 1.6854</strain>
    </source>
</reference>
<dbReference type="OrthoDB" id="2455488at2"/>
<evidence type="ECO:0000313" key="2">
    <source>
        <dbReference type="Proteomes" id="UP000199544"/>
    </source>
</evidence>
<organism evidence="1 2">
    <name type="scientific">Fictibacillus solisalsi</name>
    <dbReference type="NCBI Taxonomy" id="459525"/>
    <lineage>
        <taxon>Bacteria</taxon>
        <taxon>Bacillati</taxon>
        <taxon>Bacillota</taxon>
        <taxon>Bacilli</taxon>
        <taxon>Bacillales</taxon>
        <taxon>Fictibacillaceae</taxon>
        <taxon>Fictibacillus</taxon>
    </lineage>
</organism>
<name>A0A1G9TI53_9BACL</name>
<gene>
    <name evidence="1" type="ORF">SAMN04488137_0306</name>
</gene>
<dbReference type="RefSeq" id="WP_090232022.1">
    <property type="nucleotide sequence ID" value="NZ_FNHW01000001.1"/>
</dbReference>
<sequence>MNEHLANEILSDLRNGHLSEYIVIKEEFPLFREVLVKQEDKKAFRGIIVPGGGGNIKYFYQPGWTA</sequence>
<protein>
    <submittedName>
        <fullName evidence="1">Uncharacterized protein</fullName>
    </submittedName>
</protein>
<dbReference type="EMBL" id="FNHW01000001">
    <property type="protein sequence ID" value="SDM47333.1"/>
    <property type="molecule type" value="Genomic_DNA"/>
</dbReference>
<dbReference type="Proteomes" id="UP000199544">
    <property type="component" value="Unassembled WGS sequence"/>
</dbReference>
<evidence type="ECO:0000313" key="1">
    <source>
        <dbReference type="EMBL" id="SDM47333.1"/>
    </source>
</evidence>
<proteinExistence type="predicted"/>
<keyword evidence="2" id="KW-1185">Reference proteome</keyword>
<dbReference type="AlphaFoldDB" id="A0A1G9TI53"/>